<protein>
    <submittedName>
        <fullName evidence="4">Flavodoxin</fullName>
    </submittedName>
</protein>
<organism evidence="4 5">
    <name type="scientific">Candidatus Blautia stercorigallinarum</name>
    <dbReference type="NCBI Taxonomy" id="2838501"/>
    <lineage>
        <taxon>Bacteria</taxon>
        <taxon>Bacillati</taxon>
        <taxon>Bacillota</taxon>
        <taxon>Clostridia</taxon>
        <taxon>Lachnospirales</taxon>
        <taxon>Lachnospiraceae</taxon>
        <taxon>Blautia</taxon>
    </lineage>
</organism>
<dbReference type="InterPro" id="IPR029039">
    <property type="entry name" value="Flavoprotein-like_sf"/>
</dbReference>
<reference evidence="4" key="1">
    <citation type="journal article" date="2021" name="PeerJ">
        <title>Extensive microbial diversity within the chicken gut microbiome revealed by metagenomics and culture.</title>
        <authorList>
            <person name="Gilroy R."/>
            <person name="Ravi A."/>
            <person name="Getino M."/>
            <person name="Pursley I."/>
            <person name="Horton D.L."/>
            <person name="Alikhan N.F."/>
            <person name="Baker D."/>
            <person name="Gharbi K."/>
            <person name="Hall N."/>
            <person name="Watson M."/>
            <person name="Adriaenssens E.M."/>
            <person name="Foster-Nyarko E."/>
            <person name="Jarju S."/>
            <person name="Secka A."/>
            <person name="Antonio M."/>
            <person name="Oren A."/>
            <person name="Chaudhuri R.R."/>
            <person name="La Ragione R."/>
            <person name="Hildebrand F."/>
            <person name="Pallen M.J."/>
        </authorList>
    </citation>
    <scope>NUCLEOTIDE SEQUENCE</scope>
    <source>
        <strain evidence="4">CHK195-9823</strain>
    </source>
</reference>
<dbReference type="PANTHER" id="PTHR39201">
    <property type="entry name" value="EXPORTED PROTEIN-RELATED"/>
    <property type="match status" value="1"/>
</dbReference>
<evidence type="ECO:0000313" key="4">
    <source>
        <dbReference type="EMBL" id="HIV39008.1"/>
    </source>
</evidence>
<name>A0A9D1PEY2_9FIRM</name>
<dbReference type="InterPro" id="IPR008254">
    <property type="entry name" value="Flavodoxin/NO_synth"/>
</dbReference>
<dbReference type="Proteomes" id="UP000886814">
    <property type="component" value="Unassembled WGS sequence"/>
</dbReference>
<feature type="signal peptide" evidence="2">
    <location>
        <begin position="1"/>
        <end position="23"/>
    </location>
</feature>
<sequence length="228" mass="24392">MKAKLLKRILFAALAGTAVFCMTACGGTDGSEGTAADPAEESTDSQETEETADTEPADSTKDDGESRGGEGSALIAYFSWSGNTEAVAREIQSQTGADLFEIVPEEPYTEDYDELLDIAREEQSSDARPAIADTVDLSGYDTVYLGFPNWWGDMPMILYTFLDDYDLSGKTIAPFNTSGGSGFSGSLDTIEEMEPEAELTEGLSLGSSEAENCTEAVSQWLEEIGMAQ</sequence>
<dbReference type="PROSITE" id="PS50902">
    <property type="entry name" value="FLAVODOXIN_LIKE"/>
    <property type="match status" value="1"/>
</dbReference>
<reference evidence="4" key="2">
    <citation type="submission" date="2021-04" db="EMBL/GenBank/DDBJ databases">
        <authorList>
            <person name="Gilroy R."/>
        </authorList>
    </citation>
    <scope>NUCLEOTIDE SEQUENCE</scope>
    <source>
        <strain evidence="4">CHK195-9823</strain>
    </source>
</reference>
<gene>
    <name evidence="4" type="ORF">H9747_08430</name>
</gene>
<feature type="compositionally biased region" description="Acidic residues" evidence="1">
    <location>
        <begin position="38"/>
        <end position="56"/>
    </location>
</feature>
<dbReference type="Pfam" id="PF12682">
    <property type="entry name" value="Flavodoxin_4"/>
    <property type="match status" value="1"/>
</dbReference>
<proteinExistence type="predicted"/>
<dbReference type="EMBL" id="DXIQ01000051">
    <property type="protein sequence ID" value="HIV39008.1"/>
    <property type="molecule type" value="Genomic_DNA"/>
</dbReference>
<dbReference type="PANTHER" id="PTHR39201:SF1">
    <property type="entry name" value="FLAVODOXIN-LIKE DOMAIN-CONTAINING PROTEIN"/>
    <property type="match status" value="1"/>
</dbReference>
<feature type="compositionally biased region" description="Basic and acidic residues" evidence="1">
    <location>
        <begin position="58"/>
        <end position="68"/>
    </location>
</feature>
<dbReference type="GO" id="GO:0016651">
    <property type="term" value="F:oxidoreductase activity, acting on NAD(P)H"/>
    <property type="evidence" value="ECO:0007669"/>
    <property type="project" value="UniProtKB-ARBA"/>
</dbReference>
<evidence type="ECO:0000313" key="5">
    <source>
        <dbReference type="Proteomes" id="UP000886814"/>
    </source>
</evidence>
<comment type="caution">
    <text evidence="4">The sequence shown here is derived from an EMBL/GenBank/DDBJ whole genome shotgun (WGS) entry which is preliminary data.</text>
</comment>
<evidence type="ECO:0000259" key="3">
    <source>
        <dbReference type="PROSITE" id="PS50902"/>
    </source>
</evidence>
<keyword evidence="2" id="KW-0732">Signal</keyword>
<dbReference type="GO" id="GO:0010181">
    <property type="term" value="F:FMN binding"/>
    <property type="evidence" value="ECO:0007669"/>
    <property type="project" value="InterPro"/>
</dbReference>
<dbReference type="Gene3D" id="3.40.50.360">
    <property type="match status" value="1"/>
</dbReference>
<feature type="chain" id="PRO_5038549095" evidence="2">
    <location>
        <begin position="24"/>
        <end position="228"/>
    </location>
</feature>
<feature type="region of interest" description="Disordered" evidence="1">
    <location>
        <begin position="30"/>
        <end position="68"/>
    </location>
</feature>
<accession>A0A9D1PEY2</accession>
<evidence type="ECO:0000256" key="2">
    <source>
        <dbReference type="SAM" id="SignalP"/>
    </source>
</evidence>
<evidence type="ECO:0000256" key="1">
    <source>
        <dbReference type="SAM" id="MobiDB-lite"/>
    </source>
</evidence>
<dbReference type="SUPFAM" id="SSF52218">
    <property type="entry name" value="Flavoproteins"/>
    <property type="match status" value="1"/>
</dbReference>
<feature type="domain" description="Flavodoxin-like" evidence="3">
    <location>
        <begin position="73"/>
        <end position="225"/>
    </location>
</feature>
<dbReference type="AlphaFoldDB" id="A0A9D1PEY2"/>